<dbReference type="AlphaFoldDB" id="A0A6J1M045"/>
<comment type="subcellular location">
    <subcellularLocation>
        <location evidence="3">Cytoplasm</location>
    </subcellularLocation>
    <subcellularLocation>
        <location evidence="2">Nucleus</location>
    </subcellularLocation>
</comment>
<dbReference type="Proteomes" id="UP000504633">
    <property type="component" value="Unplaced"/>
</dbReference>
<reference evidence="8" key="1">
    <citation type="submission" date="2025-08" db="UniProtKB">
        <authorList>
            <consortium name="RefSeq"/>
        </authorList>
    </citation>
    <scope>IDENTIFICATION</scope>
    <source>
        <strain evidence="8">15085-1641.00</strain>
        <tissue evidence="8">Whole body</tissue>
    </source>
</reference>
<dbReference type="GO" id="GO:0005737">
    <property type="term" value="C:cytoplasm"/>
    <property type="evidence" value="ECO:0007669"/>
    <property type="project" value="UniProtKB-SubCell"/>
</dbReference>
<protein>
    <recommendedName>
        <fullName evidence="4">Cilia- and flagella-associated protein 299</fullName>
    </recommendedName>
</protein>
<evidence type="ECO:0000256" key="3">
    <source>
        <dbReference type="ARBA" id="ARBA00004496"/>
    </source>
</evidence>
<dbReference type="RefSeq" id="XP_023172267.1">
    <property type="nucleotide sequence ID" value="XM_023316499.1"/>
</dbReference>
<dbReference type="InterPro" id="IPR027887">
    <property type="entry name" value="DUF4464"/>
</dbReference>
<name>A0A6J1M045_DROHY</name>
<evidence type="ECO:0000256" key="1">
    <source>
        <dbReference type="ARBA" id="ARBA00003056"/>
    </source>
</evidence>
<proteinExistence type="predicted"/>
<dbReference type="PANTHER" id="PTHR33588:SF1">
    <property type="entry name" value="CILIA- AND FLAGELLA-ASSOCIATED PROTEIN 299"/>
    <property type="match status" value="1"/>
</dbReference>
<accession>A0A6J1M045</accession>
<dbReference type="GeneID" id="111600418"/>
<evidence type="ECO:0000313" key="8">
    <source>
        <dbReference type="RefSeq" id="XP_023172267.1"/>
    </source>
</evidence>
<dbReference type="OrthoDB" id="2136125at2759"/>
<keyword evidence="7" id="KW-1185">Reference proteome</keyword>
<dbReference type="Pfam" id="PF14713">
    <property type="entry name" value="DUF4464"/>
    <property type="match status" value="1"/>
</dbReference>
<dbReference type="PANTHER" id="PTHR33588">
    <property type="entry name" value="CILIA- AND FLAGELLA-ASSOCIATED PROTEIN 299"/>
    <property type="match status" value="1"/>
</dbReference>
<evidence type="ECO:0000256" key="6">
    <source>
        <dbReference type="ARBA" id="ARBA00023242"/>
    </source>
</evidence>
<organism evidence="7 8">
    <name type="scientific">Drosophila hydei</name>
    <name type="common">Fruit fly</name>
    <dbReference type="NCBI Taxonomy" id="7224"/>
    <lineage>
        <taxon>Eukaryota</taxon>
        <taxon>Metazoa</taxon>
        <taxon>Ecdysozoa</taxon>
        <taxon>Arthropoda</taxon>
        <taxon>Hexapoda</taxon>
        <taxon>Insecta</taxon>
        <taxon>Pterygota</taxon>
        <taxon>Neoptera</taxon>
        <taxon>Endopterygota</taxon>
        <taxon>Diptera</taxon>
        <taxon>Brachycera</taxon>
        <taxon>Muscomorpha</taxon>
        <taxon>Ephydroidea</taxon>
        <taxon>Drosophilidae</taxon>
        <taxon>Drosophila</taxon>
    </lineage>
</organism>
<gene>
    <name evidence="8" type="primary">LOC111600418</name>
</gene>
<evidence type="ECO:0000256" key="5">
    <source>
        <dbReference type="ARBA" id="ARBA00022490"/>
    </source>
</evidence>
<evidence type="ECO:0000256" key="2">
    <source>
        <dbReference type="ARBA" id="ARBA00004123"/>
    </source>
</evidence>
<sequence>MTANIDFRLLQFDSYNSYMTSFIRNEDYRYLSSMSPIRKLVRLGYRSTAKIYDEAEFNKLRAKILEFMNPKVLSSVLYGNHFKGTDAALSALMHREEPNLLHKISTIIFMQVRQRSGFDVSGYIDYEQSLRHCTFRKPDFTNWRAVFEGRELLKPKPTDLSYYDWHKGIVCMTDTDNFESVAGRNTLIFKHKDDHKLIPVCAKPSHYAENVSRSMIHSDLYGYIILYDHIIR</sequence>
<dbReference type="OMA" id="FNNYQEY"/>
<evidence type="ECO:0000256" key="4">
    <source>
        <dbReference type="ARBA" id="ARBA00021436"/>
    </source>
</evidence>
<keyword evidence="6" id="KW-0539">Nucleus</keyword>
<evidence type="ECO:0000313" key="7">
    <source>
        <dbReference type="Proteomes" id="UP000504633"/>
    </source>
</evidence>
<dbReference type="GO" id="GO:0005634">
    <property type="term" value="C:nucleus"/>
    <property type="evidence" value="ECO:0007669"/>
    <property type="project" value="UniProtKB-SubCell"/>
</dbReference>
<keyword evidence="5" id="KW-0963">Cytoplasm</keyword>
<dbReference type="KEGG" id="dhe:111600418"/>
<comment type="function">
    <text evidence="1">May be involved in spermatogenesis.</text>
</comment>